<dbReference type="EMBL" id="CP076133">
    <property type="protein sequence ID" value="QWG04831.1"/>
    <property type="molecule type" value="Genomic_DNA"/>
</dbReference>
<keyword evidence="4" id="KW-1185">Reference proteome</keyword>
<evidence type="ECO:0000313" key="3">
    <source>
        <dbReference type="EMBL" id="QWG04831.1"/>
    </source>
</evidence>
<keyword evidence="1" id="KW-0732">Signal</keyword>
<dbReference type="Gene3D" id="2.60.40.10">
    <property type="entry name" value="Immunoglobulins"/>
    <property type="match status" value="1"/>
</dbReference>
<protein>
    <submittedName>
        <fullName evidence="3">T9SS type A sorting domain-containing protein</fullName>
    </submittedName>
</protein>
<feature type="signal peptide" evidence="1">
    <location>
        <begin position="1"/>
        <end position="19"/>
    </location>
</feature>
<evidence type="ECO:0000256" key="1">
    <source>
        <dbReference type="SAM" id="SignalP"/>
    </source>
</evidence>
<accession>A0AAX1NBC5</accession>
<dbReference type="Proteomes" id="UP000678679">
    <property type="component" value="Chromosome 2"/>
</dbReference>
<feature type="chain" id="PRO_5043365206" evidence="1">
    <location>
        <begin position="20"/>
        <end position="378"/>
    </location>
</feature>
<name>A0AAX1NBC5_9BACT</name>
<dbReference type="NCBIfam" id="TIGR04183">
    <property type="entry name" value="Por_Secre_tail"/>
    <property type="match status" value="1"/>
</dbReference>
<evidence type="ECO:0000259" key="2">
    <source>
        <dbReference type="Pfam" id="PF18962"/>
    </source>
</evidence>
<evidence type="ECO:0000313" key="4">
    <source>
        <dbReference type="Proteomes" id="UP000678679"/>
    </source>
</evidence>
<dbReference type="InterPro" id="IPR026444">
    <property type="entry name" value="Secre_tail"/>
</dbReference>
<proteinExistence type="predicted"/>
<gene>
    <name evidence="3" type="ORF">KMW28_28450</name>
</gene>
<dbReference type="AlphaFoldDB" id="A0AAX1NBC5"/>
<dbReference type="RefSeq" id="WP_169662469.1">
    <property type="nucleotide sequence ID" value="NZ_CP076133.1"/>
</dbReference>
<sequence length="378" mass="42325">MKRSLLLIITLLITVIINAQPVTTGHSRVNPDPNNDQSLYTNEYMDLTTGSYDYNNNGKTITLDNNSILIVRAGVTLEVKDLYLKETSILYIERGATIIIQETFEAKSTGMNEIHSLYFYVNDKLQSDDASYILGGNGRITFSGSSFEVENGSTVCIGTEDPEFYDPDHANFGLSPTEPCNRNGDSDRFTTDLPVEMISFESSIENHNVILNWATASEINASHFVVFRSTDKENWEEIGEVEAGGNTNFRQDYSFTDIPNASSNVVYYKLEQFDYDGKSETFGPLAVSFRSINLMSAQVYPNPVRDQLNLSITGLQLGNEMTISLMDKMGKVIHQEYKKLNGSSLIYNVDETVDLVPGNYLLIITSGSEKITKRFIKQ</sequence>
<reference evidence="3 4" key="1">
    <citation type="submission" date="2021-05" db="EMBL/GenBank/DDBJ databases">
        <title>Comparative genomic studies on the polysaccharide-degrading batcterial strains of the Flammeovirga genus.</title>
        <authorList>
            <person name="Zewei F."/>
            <person name="Zheng Z."/>
            <person name="Yu L."/>
            <person name="Ruyue G."/>
            <person name="Yanhong M."/>
            <person name="Yuanyuan C."/>
            <person name="Jingyan G."/>
            <person name="Wenjun H."/>
        </authorList>
    </citation>
    <scope>NUCLEOTIDE SEQUENCE [LARGE SCALE GENOMIC DNA]</scope>
    <source>
        <strain evidence="3 4">NBRC:100898</strain>
    </source>
</reference>
<feature type="domain" description="Secretion system C-terminal sorting" evidence="2">
    <location>
        <begin position="299"/>
        <end position="376"/>
    </location>
</feature>
<dbReference type="KEGG" id="fya:KMW28_28450"/>
<dbReference type="Pfam" id="PF18962">
    <property type="entry name" value="Por_Secre_tail"/>
    <property type="match status" value="1"/>
</dbReference>
<dbReference type="InterPro" id="IPR013783">
    <property type="entry name" value="Ig-like_fold"/>
</dbReference>
<organism evidence="3 4">
    <name type="scientific">Flammeovirga yaeyamensis</name>
    <dbReference type="NCBI Taxonomy" id="367791"/>
    <lineage>
        <taxon>Bacteria</taxon>
        <taxon>Pseudomonadati</taxon>
        <taxon>Bacteroidota</taxon>
        <taxon>Cytophagia</taxon>
        <taxon>Cytophagales</taxon>
        <taxon>Flammeovirgaceae</taxon>
        <taxon>Flammeovirga</taxon>
    </lineage>
</organism>